<dbReference type="PROSITE" id="PS51257">
    <property type="entry name" value="PROKAR_LIPOPROTEIN"/>
    <property type="match status" value="1"/>
</dbReference>
<protein>
    <submittedName>
        <fullName evidence="3">VCBS repeat-containing protein</fullName>
    </submittedName>
</protein>
<evidence type="ECO:0000256" key="2">
    <source>
        <dbReference type="SAM" id="SignalP"/>
    </source>
</evidence>
<feature type="signal peptide" evidence="2">
    <location>
        <begin position="1"/>
        <end position="44"/>
    </location>
</feature>
<dbReference type="SUPFAM" id="SSF69318">
    <property type="entry name" value="Integrin alpha N-terminal domain"/>
    <property type="match status" value="2"/>
</dbReference>
<comment type="caution">
    <text evidence="3">The sequence shown here is derived from an EMBL/GenBank/DDBJ whole genome shotgun (WGS) entry which is preliminary data.</text>
</comment>
<evidence type="ECO:0000313" key="3">
    <source>
        <dbReference type="EMBL" id="RPA57339.1"/>
    </source>
</evidence>
<keyword evidence="1 2" id="KW-0732">Signal</keyword>
<evidence type="ECO:0000313" key="4">
    <source>
        <dbReference type="Proteomes" id="UP000267536"/>
    </source>
</evidence>
<dbReference type="InterPro" id="IPR028994">
    <property type="entry name" value="Integrin_alpha_N"/>
</dbReference>
<sequence>MKPTRTEPTMRHTSFRSHKALGAACLALLACLAPGAFFGGPARADTPVNFEGPAVPATADLNHDGMPDIVFSNFALGNGISVFLGQPGGGFRPAVHYHTGGQADYVAIADLNHDGLPDLAVTNFTPSTVSILIGRGDGSFEPAVDYPTGPAPGAVVATDLNHDGNLDLATSNQSPSLSVLLGHGEGTLGATRTVSTELGTGSGSLDAADFDGDGNVDLLRGNYVNSTIQVFRGLGDGGFQRPMTLTQGGLTAWYGLARDVNGDHRPDIVFSNLVANTVSIRFNQGGMRFSAPQVYPTGGVLPQCFDFGDVNGDGIADLVVADAGTSSFSVLLGTGGGRFGPPHVHSTGGAFPLSTPLLGDFNADHKLDVVIGNTATGNVVLRYGDGAGGFGPALDYPA</sequence>
<dbReference type="EMBL" id="RKMH01000017">
    <property type="protein sequence ID" value="RPA57339.1"/>
    <property type="molecule type" value="Genomic_DNA"/>
</dbReference>
<proteinExistence type="predicted"/>
<organism evidence="3 4">
    <name type="scientific">Gordonia oryzae</name>
    <dbReference type="NCBI Taxonomy" id="2487349"/>
    <lineage>
        <taxon>Bacteria</taxon>
        <taxon>Bacillati</taxon>
        <taxon>Actinomycetota</taxon>
        <taxon>Actinomycetes</taxon>
        <taxon>Mycobacteriales</taxon>
        <taxon>Gordoniaceae</taxon>
        <taxon>Gordonia</taxon>
    </lineage>
</organism>
<dbReference type="Gene3D" id="2.130.10.130">
    <property type="entry name" value="Integrin alpha, N-terminal"/>
    <property type="match status" value="3"/>
</dbReference>
<reference evidence="3 4" key="1">
    <citation type="submission" date="2018-11" db="EMBL/GenBank/DDBJ databases">
        <title>Draft genome sequence of Gordonia sp. RS15-1S isolated from rice stems.</title>
        <authorList>
            <person name="Muangham S."/>
        </authorList>
    </citation>
    <scope>NUCLEOTIDE SEQUENCE [LARGE SCALE GENOMIC DNA]</scope>
    <source>
        <strain evidence="3 4">RS15-1S</strain>
    </source>
</reference>
<dbReference type="InterPro" id="IPR013517">
    <property type="entry name" value="FG-GAP"/>
</dbReference>
<feature type="chain" id="PRO_5017994343" evidence="2">
    <location>
        <begin position="45"/>
        <end position="398"/>
    </location>
</feature>
<keyword evidence="4" id="KW-1185">Reference proteome</keyword>
<dbReference type="AlphaFoldDB" id="A0A3N4G306"/>
<dbReference type="PANTHER" id="PTHR46580">
    <property type="entry name" value="SENSOR KINASE-RELATED"/>
    <property type="match status" value="1"/>
</dbReference>
<evidence type="ECO:0000256" key="1">
    <source>
        <dbReference type="ARBA" id="ARBA00022729"/>
    </source>
</evidence>
<dbReference type="Pfam" id="PF13517">
    <property type="entry name" value="FG-GAP_3"/>
    <property type="match status" value="2"/>
</dbReference>
<name>A0A3N4G306_9ACTN</name>
<accession>A0A3N4G306</accession>
<dbReference type="PANTHER" id="PTHR46580:SF4">
    <property type="entry name" value="ATP_GTP-BINDING PROTEIN"/>
    <property type="match status" value="1"/>
</dbReference>
<gene>
    <name evidence="3" type="ORF">EF294_18980</name>
</gene>
<dbReference type="Proteomes" id="UP000267536">
    <property type="component" value="Unassembled WGS sequence"/>
</dbReference>